<dbReference type="EMBL" id="CP000838">
    <property type="protein sequence ID" value="ABW31521.1"/>
    <property type="molecule type" value="Genomic_DNA"/>
</dbReference>
<dbReference type="KEGG" id="amr:AM1_A0012"/>
<evidence type="ECO:0000256" key="1">
    <source>
        <dbReference type="SAM" id="MobiDB-lite"/>
    </source>
</evidence>
<accession>A8ZK21</accession>
<feature type="domain" description="HTH cro/C1-type" evidence="2">
    <location>
        <begin position="21"/>
        <end position="74"/>
    </location>
</feature>
<dbReference type="RefSeq" id="WP_012166524.1">
    <property type="nucleotide sequence ID" value="NC_009926.1"/>
</dbReference>
<geneLocation type="plasmid" evidence="3 4">
    <name>pREB1</name>
</geneLocation>
<evidence type="ECO:0000313" key="3">
    <source>
        <dbReference type="EMBL" id="ABW31521.1"/>
    </source>
</evidence>
<feature type="region of interest" description="Disordered" evidence="1">
    <location>
        <begin position="1"/>
        <end position="27"/>
    </location>
</feature>
<organism evidence="3 4">
    <name type="scientific">Acaryochloris marina (strain MBIC 11017)</name>
    <dbReference type="NCBI Taxonomy" id="329726"/>
    <lineage>
        <taxon>Bacteria</taxon>
        <taxon>Bacillati</taxon>
        <taxon>Cyanobacteriota</taxon>
        <taxon>Cyanophyceae</taxon>
        <taxon>Acaryochloridales</taxon>
        <taxon>Acaryochloridaceae</taxon>
        <taxon>Acaryochloris</taxon>
    </lineage>
</organism>
<dbReference type="OrthoDB" id="489455at2"/>
<dbReference type="Pfam" id="PF13443">
    <property type="entry name" value="HTH_26"/>
    <property type="match status" value="1"/>
</dbReference>
<protein>
    <recommendedName>
        <fullName evidence="2">HTH cro/C1-type domain-containing protein</fullName>
    </recommendedName>
</protein>
<dbReference type="HOGENOM" id="CLU_2021655_0_0_3"/>
<dbReference type="AlphaFoldDB" id="A8ZK21"/>
<dbReference type="InterPro" id="IPR001387">
    <property type="entry name" value="Cro/C1-type_HTH"/>
</dbReference>
<proteinExistence type="predicted"/>
<feature type="compositionally biased region" description="Polar residues" evidence="1">
    <location>
        <begin position="75"/>
        <end position="90"/>
    </location>
</feature>
<sequence>MLNRIKELLDNRPDPVSGTDKTTPYRFWQDTGVGRDTAYRMYNDPTYIPTSSALNKICEAYKIQPGDFLAWEPDSLSQDSAAQTESPEIPSSQAKKSDKQNQQKNSGRNSLLKILPTIPKTA</sequence>
<keyword evidence="3" id="KW-0614">Plasmid</keyword>
<feature type="region of interest" description="Disordered" evidence="1">
    <location>
        <begin position="72"/>
        <end position="122"/>
    </location>
</feature>
<keyword evidence="4" id="KW-1185">Reference proteome</keyword>
<evidence type="ECO:0000313" key="4">
    <source>
        <dbReference type="Proteomes" id="UP000000268"/>
    </source>
</evidence>
<evidence type="ECO:0000259" key="2">
    <source>
        <dbReference type="Pfam" id="PF13443"/>
    </source>
</evidence>
<gene>
    <name evidence="3" type="ordered locus">AM1_A0012</name>
</gene>
<dbReference type="Proteomes" id="UP000000268">
    <property type="component" value="Plasmid pREB1"/>
</dbReference>
<feature type="compositionally biased region" description="Basic and acidic residues" evidence="1">
    <location>
        <begin position="1"/>
        <end position="13"/>
    </location>
</feature>
<name>A8ZK21_ACAM1</name>
<reference evidence="3 4" key="1">
    <citation type="journal article" date="2008" name="Proc. Natl. Acad. Sci. U.S.A.">
        <title>Niche adaptation and genome expansion in the chlorophyll d-producing cyanobacterium Acaryochloris marina.</title>
        <authorList>
            <person name="Swingley W.D."/>
            <person name="Chen M."/>
            <person name="Cheung P.C."/>
            <person name="Conrad A.L."/>
            <person name="Dejesa L.C."/>
            <person name="Hao J."/>
            <person name="Honchak B.M."/>
            <person name="Karbach L.E."/>
            <person name="Kurdoglu A."/>
            <person name="Lahiri S."/>
            <person name="Mastrian S.D."/>
            <person name="Miyashita H."/>
            <person name="Page L."/>
            <person name="Ramakrishna P."/>
            <person name="Satoh S."/>
            <person name="Sattley W.M."/>
            <person name="Shimada Y."/>
            <person name="Taylor H.L."/>
            <person name="Tomo T."/>
            <person name="Tsuchiya T."/>
            <person name="Wang Z.T."/>
            <person name="Raymond J."/>
            <person name="Mimuro M."/>
            <person name="Blankenship R.E."/>
            <person name="Touchman J.W."/>
        </authorList>
    </citation>
    <scope>NUCLEOTIDE SEQUENCE [LARGE SCALE GENOMIC DNA]</scope>
    <source>
        <strain evidence="4">MBIC 11017</strain>
        <plasmid evidence="4">Plasmid pREB1</plasmid>
    </source>
</reference>